<sequence>MKFGKYLALSALYAGAVFADASSMISHMRNIQERSDSFSSAVSNYDGSYRTMVPVAVEAIRSHSTSQKARKAFEESEPIPEEDAPGVTEEAIKTNDAVKRVLDAAATKDKTAEDSGFKSFGAMLISHFSGEQKKVSDAYMRKMEETNTHGPLQQPVNDLSDHFANTLKRFS</sequence>
<reference evidence="3 4" key="1">
    <citation type="submission" date="2019-04" db="EMBL/GenBank/DDBJ databases">
        <title>Friends and foes A comparative genomics study of 23 Aspergillus species from section Flavi.</title>
        <authorList>
            <consortium name="DOE Joint Genome Institute"/>
            <person name="Kjaerbolling I."/>
            <person name="Vesth T."/>
            <person name="Frisvad J.C."/>
            <person name="Nybo J.L."/>
            <person name="Theobald S."/>
            <person name="Kildgaard S."/>
            <person name="Isbrandt T."/>
            <person name="Kuo A."/>
            <person name="Sato A."/>
            <person name="Lyhne E.K."/>
            <person name="Kogle M.E."/>
            <person name="Wiebenga A."/>
            <person name="Kun R.S."/>
            <person name="Lubbers R.J."/>
            <person name="Makela M.R."/>
            <person name="Barry K."/>
            <person name="Chovatia M."/>
            <person name="Clum A."/>
            <person name="Daum C."/>
            <person name="Haridas S."/>
            <person name="He G."/>
            <person name="LaButti K."/>
            <person name="Lipzen A."/>
            <person name="Mondo S."/>
            <person name="Riley R."/>
            <person name="Salamov A."/>
            <person name="Simmons B.A."/>
            <person name="Magnuson J.K."/>
            <person name="Henrissat B."/>
            <person name="Mortensen U.H."/>
            <person name="Larsen T.O."/>
            <person name="Devries R.P."/>
            <person name="Grigoriev I.V."/>
            <person name="Machida M."/>
            <person name="Baker S.E."/>
            <person name="Andersen M.R."/>
        </authorList>
    </citation>
    <scope>NUCLEOTIDE SEQUENCE [LARGE SCALE GENOMIC DNA]</scope>
    <source>
        <strain evidence="3 4">IBT 18842</strain>
    </source>
</reference>
<protein>
    <recommendedName>
        <fullName evidence="5">DUF4142 domain-containing protein</fullName>
    </recommendedName>
</protein>
<evidence type="ECO:0000313" key="3">
    <source>
        <dbReference type="EMBL" id="KAE8154263.1"/>
    </source>
</evidence>
<dbReference type="AlphaFoldDB" id="A0A5N6U6I3"/>
<evidence type="ECO:0000256" key="2">
    <source>
        <dbReference type="SAM" id="SignalP"/>
    </source>
</evidence>
<evidence type="ECO:0000313" key="4">
    <source>
        <dbReference type="Proteomes" id="UP000325780"/>
    </source>
</evidence>
<organism evidence="3 4">
    <name type="scientific">Aspergillus avenaceus</name>
    <dbReference type="NCBI Taxonomy" id="36643"/>
    <lineage>
        <taxon>Eukaryota</taxon>
        <taxon>Fungi</taxon>
        <taxon>Dikarya</taxon>
        <taxon>Ascomycota</taxon>
        <taxon>Pezizomycotina</taxon>
        <taxon>Eurotiomycetes</taxon>
        <taxon>Eurotiomycetidae</taxon>
        <taxon>Eurotiales</taxon>
        <taxon>Aspergillaceae</taxon>
        <taxon>Aspergillus</taxon>
        <taxon>Aspergillus subgen. Circumdati</taxon>
    </lineage>
</organism>
<evidence type="ECO:0000256" key="1">
    <source>
        <dbReference type="SAM" id="MobiDB-lite"/>
    </source>
</evidence>
<feature type="chain" id="PRO_5024964374" description="DUF4142 domain-containing protein" evidence="2">
    <location>
        <begin position="20"/>
        <end position="171"/>
    </location>
</feature>
<keyword evidence="4" id="KW-1185">Reference proteome</keyword>
<proteinExistence type="predicted"/>
<feature type="region of interest" description="Disordered" evidence="1">
    <location>
        <begin position="67"/>
        <end position="88"/>
    </location>
</feature>
<dbReference type="Pfam" id="PF12296">
    <property type="entry name" value="HsbA"/>
    <property type="match status" value="1"/>
</dbReference>
<name>A0A5N6U6I3_ASPAV</name>
<keyword evidence="2" id="KW-0732">Signal</keyword>
<feature type="compositionally biased region" description="Acidic residues" evidence="1">
    <location>
        <begin position="75"/>
        <end position="84"/>
    </location>
</feature>
<accession>A0A5N6U6I3</accession>
<dbReference type="EMBL" id="ML742030">
    <property type="protein sequence ID" value="KAE8154263.1"/>
    <property type="molecule type" value="Genomic_DNA"/>
</dbReference>
<feature type="signal peptide" evidence="2">
    <location>
        <begin position="1"/>
        <end position="19"/>
    </location>
</feature>
<evidence type="ECO:0008006" key="5">
    <source>
        <dbReference type="Google" id="ProtNLM"/>
    </source>
</evidence>
<dbReference type="InterPro" id="IPR021054">
    <property type="entry name" value="Cell_wall_mannoprotein_1"/>
</dbReference>
<dbReference type="Proteomes" id="UP000325780">
    <property type="component" value="Unassembled WGS sequence"/>
</dbReference>
<gene>
    <name evidence="3" type="ORF">BDV25DRAFT_135953</name>
</gene>
<dbReference type="OrthoDB" id="10592785at2759"/>